<reference evidence="15 16" key="1">
    <citation type="journal article" date="2017" name="Int. J. Syst. Evol. Microbiol.">
        <title>Oleiagrimonas citrea sp. nov., a marine bacterium isolated from tidal flat sediment and emended description of the genus Oleiagrimonas Fang et al. 2015 and Oleiagrimonas soli.</title>
        <authorList>
            <person name="Yang S.H."/>
            <person name="Seo H.S."/>
            <person name="Seong C.N."/>
            <person name="Kwon K.K."/>
        </authorList>
    </citation>
    <scope>NUCLEOTIDE SEQUENCE [LARGE SCALE GENOMIC DNA]</scope>
    <source>
        <strain evidence="15 16">MEBiC09124</strain>
    </source>
</reference>
<dbReference type="GO" id="GO:0005886">
    <property type="term" value="C:plasma membrane"/>
    <property type="evidence" value="ECO:0007669"/>
    <property type="project" value="UniProtKB-SubCell"/>
</dbReference>
<dbReference type="GO" id="GO:0046872">
    <property type="term" value="F:metal ion binding"/>
    <property type="evidence" value="ECO:0007669"/>
    <property type="project" value="UniProtKB-KW"/>
</dbReference>
<sequence length="179" mass="20276">MNNPTRYGFWLRNLHWLIAALVIAALALVELHEFAPRGSSLRSNMMYFHMQFGLAVLILFLPRLIVRLAGKRPAIEPPAPLWQRIPAHAMHAVLYALIVLQPVLGLLMMQAGDHAIAFFGIPLPTMVSPNEALSHQLGGYHKLAGNVFLWLVVAHAVMAFWHHWGRKDNTLRRMFYGKS</sequence>
<keyword evidence="5" id="KW-0349">Heme</keyword>
<keyword evidence="16" id="KW-1185">Reference proteome</keyword>
<keyword evidence="11 13" id="KW-0472">Membrane</keyword>
<keyword evidence="6 13" id="KW-0812">Transmembrane</keyword>
<dbReference type="InterPro" id="IPR052168">
    <property type="entry name" value="Cytochrome_b561_oxidase"/>
</dbReference>
<evidence type="ECO:0000256" key="13">
    <source>
        <dbReference type="SAM" id="Phobius"/>
    </source>
</evidence>
<organism evidence="15 16">
    <name type="scientific">Oleiagrimonas citrea</name>
    <dbReference type="NCBI Taxonomy" id="1665687"/>
    <lineage>
        <taxon>Bacteria</taxon>
        <taxon>Pseudomonadati</taxon>
        <taxon>Pseudomonadota</taxon>
        <taxon>Gammaproteobacteria</taxon>
        <taxon>Lysobacterales</taxon>
        <taxon>Rhodanobacteraceae</taxon>
        <taxon>Oleiagrimonas</taxon>
    </lineage>
</organism>
<evidence type="ECO:0000256" key="1">
    <source>
        <dbReference type="ARBA" id="ARBA00001970"/>
    </source>
</evidence>
<evidence type="ECO:0000259" key="14">
    <source>
        <dbReference type="Pfam" id="PF01292"/>
    </source>
</evidence>
<evidence type="ECO:0000256" key="11">
    <source>
        <dbReference type="ARBA" id="ARBA00023136"/>
    </source>
</evidence>
<evidence type="ECO:0000256" key="8">
    <source>
        <dbReference type="ARBA" id="ARBA00022982"/>
    </source>
</evidence>
<evidence type="ECO:0000313" key="15">
    <source>
        <dbReference type="EMBL" id="NKZ38378.1"/>
    </source>
</evidence>
<evidence type="ECO:0000256" key="6">
    <source>
        <dbReference type="ARBA" id="ARBA00022692"/>
    </source>
</evidence>
<evidence type="ECO:0000256" key="2">
    <source>
        <dbReference type="ARBA" id="ARBA00004651"/>
    </source>
</evidence>
<dbReference type="PANTHER" id="PTHR30529:SF3">
    <property type="entry name" value="CYTOCHROME B561 HOMOLOG 1"/>
    <property type="match status" value="1"/>
</dbReference>
<accession>A0A846ZLE3</accession>
<dbReference type="Pfam" id="PF01292">
    <property type="entry name" value="Ni_hydr_CYTB"/>
    <property type="match status" value="1"/>
</dbReference>
<evidence type="ECO:0000256" key="4">
    <source>
        <dbReference type="ARBA" id="ARBA00022475"/>
    </source>
</evidence>
<gene>
    <name evidence="15" type="ORF">HF690_05325</name>
</gene>
<dbReference type="SUPFAM" id="SSF81342">
    <property type="entry name" value="Transmembrane di-heme cytochromes"/>
    <property type="match status" value="1"/>
</dbReference>
<evidence type="ECO:0000256" key="12">
    <source>
        <dbReference type="ARBA" id="ARBA00037975"/>
    </source>
</evidence>
<feature type="transmembrane region" description="Helical" evidence="13">
    <location>
        <begin position="143"/>
        <end position="164"/>
    </location>
</feature>
<comment type="caution">
    <text evidence="15">The sequence shown here is derived from an EMBL/GenBank/DDBJ whole genome shotgun (WGS) entry which is preliminary data.</text>
</comment>
<dbReference type="GO" id="GO:0009055">
    <property type="term" value="F:electron transfer activity"/>
    <property type="evidence" value="ECO:0007669"/>
    <property type="project" value="InterPro"/>
</dbReference>
<dbReference type="Proteomes" id="UP000541636">
    <property type="component" value="Unassembled WGS sequence"/>
</dbReference>
<comment type="subcellular location">
    <subcellularLocation>
        <location evidence="2">Cell membrane</location>
        <topology evidence="2">Multi-pass membrane protein</topology>
    </subcellularLocation>
</comment>
<feature type="transmembrane region" description="Helical" evidence="13">
    <location>
        <begin position="92"/>
        <end position="123"/>
    </location>
</feature>
<dbReference type="RefSeq" id="WP_168184672.1">
    <property type="nucleotide sequence ID" value="NZ_JAAZQD010000002.1"/>
</dbReference>
<comment type="similarity">
    <text evidence="12">Belongs to the cytochrome b561 family.</text>
</comment>
<dbReference type="EMBL" id="JAAZQD010000002">
    <property type="protein sequence ID" value="NKZ38378.1"/>
    <property type="molecule type" value="Genomic_DNA"/>
</dbReference>
<evidence type="ECO:0000256" key="5">
    <source>
        <dbReference type="ARBA" id="ARBA00022617"/>
    </source>
</evidence>
<name>A0A846ZLE3_9GAMM</name>
<dbReference type="InterPro" id="IPR016174">
    <property type="entry name" value="Di-haem_cyt_TM"/>
</dbReference>
<evidence type="ECO:0000256" key="7">
    <source>
        <dbReference type="ARBA" id="ARBA00022723"/>
    </source>
</evidence>
<protein>
    <submittedName>
        <fullName evidence="15">Cytochrome b</fullName>
    </submittedName>
</protein>
<dbReference type="InterPro" id="IPR011577">
    <property type="entry name" value="Cyt_b561_bac/Ni-Hgenase"/>
</dbReference>
<evidence type="ECO:0000256" key="3">
    <source>
        <dbReference type="ARBA" id="ARBA00022448"/>
    </source>
</evidence>
<feature type="domain" description="Cytochrome b561 bacterial/Ni-hydrogenase" evidence="14">
    <location>
        <begin position="6"/>
        <end position="177"/>
    </location>
</feature>
<dbReference type="GO" id="GO:0020037">
    <property type="term" value="F:heme binding"/>
    <property type="evidence" value="ECO:0007669"/>
    <property type="project" value="TreeGrafter"/>
</dbReference>
<dbReference type="PANTHER" id="PTHR30529">
    <property type="entry name" value="CYTOCHROME B561"/>
    <property type="match status" value="1"/>
</dbReference>
<keyword evidence="8" id="KW-0249">Electron transport</keyword>
<comment type="cofactor">
    <cofactor evidence="1">
        <name>heme b</name>
        <dbReference type="ChEBI" id="CHEBI:60344"/>
    </cofactor>
</comment>
<feature type="transmembrane region" description="Helical" evidence="13">
    <location>
        <begin position="47"/>
        <end position="66"/>
    </location>
</feature>
<dbReference type="AlphaFoldDB" id="A0A846ZLE3"/>
<dbReference type="Gene3D" id="1.20.950.20">
    <property type="entry name" value="Transmembrane di-heme cytochromes, Chain C"/>
    <property type="match status" value="1"/>
</dbReference>
<keyword evidence="7" id="KW-0479">Metal-binding</keyword>
<evidence type="ECO:0000313" key="16">
    <source>
        <dbReference type="Proteomes" id="UP000541636"/>
    </source>
</evidence>
<proteinExistence type="inferred from homology"/>
<dbReference type="GO" id="GO:0022904">
    <property type="term" value="P:respiratory electron transport chain"/>
    <property type="evidence" value="ECO:0007669"/>
    <property type="project" value="InterPro"/>
</dbReference>
<keyword evidence="10" id="KW-0408">Iron</keyword>
<keyword evidence="9 13" id="KW-1133">Transmembrane helix</keyword>
<evidence type="ECO:0000256" key="9">
    <source>
        <dbReference type="ARBA" id="ARBA00022989"/>
    </source>
</evidence>
<keyword evidence="3" id="KW-0813">Transport</keyword>
<evidence type="ECO:0000256" key="10">
    <source>
        <dbReference type="ARBA" id="ARBA00023004"/>
    </source>
</evidence>
<keyword evidence="4" id="KW-1003">Cell membrane</keyword>